<evidence type="ECO:0000313" key="4">
    <source>
        <dbReference type="EMBL" id="EOT82982.1"/>
    </source>
</evidence>
<dbReference type="GO" id="GO:0016757">
    <property type="term" value="F:glycosyltransferase activity"/>
    <property type="evidence" value="ECO:0007669"/>
    <property type="project" value="UniProtKB-KW"/>
</dbReference>
<evidence type="ECO:0000256" key="1">
    <source>
        <dbReference type="ARBA" id="ARBA00022676"/>
    </source>
</evidence>
<accession>S0NNC7</accession>
<organism evidence="4 5">
    <name type="scientific">Enterococcus sulfureus ATCC 49903</name>
    <dbReference type="NCBI Taxonomy" id="1140003"/>
    <lineage>
        <taxon>Bacteria</taxon>
        <taxon>Bacillati</taxon>
        <taxon>Bacillota</taxon>
        <taxon>Bacilli</taxon>
        <taxon>Lactobacillales</taxon>
        <taxon>Enterococcaceae</taxon>
        <taxon>Enterococcus</taxon>
    </lineage>
</organism>
<dbReference type="OrthoDB" id="9765175at2"/>
<dbReference type="eggNOG" id="COG0438">
    <property type="taxonomic scope" value="Bacteria"/>
</dbReference>
<gene>
    <name evidence="4" type="ORF">I573_02095</name>
</gene>
<dbReference type="AlphaFoldDB" id="S0NNC7"/>
<evidence type="ECO:0000313" key="5">
    <source>
        <dbReference type="Proteomes" id="UP000015961"/>
    </source>
</evidence>
<dbReference type="PANTHER" id="PTHR12526">
    <property type="entry name" value="GLYCOSYLTRANSFERASE"/>
    <property type="match status" value="1"/>
</dbReference>
<dbReference type="Gene3D" id="3.40.50.2000">
    <property type="entry name" value="Glycogen Phosphorylase B"/>
    <property type="match status" value="3"/>
</dbReference>
<dbReference type="STRING" id="1140003.OMY_01988"/>
<dbReference type="EMBL" id="ASWO01000007">
    <property type="protein sequence ID" value="EOT82982.1"/>
    <property type="molecule type" value="Genomic_DNA"/>
</dbReference>
<dbReference type="Proteomes" id="UP000015961">
    <property type="component" value="Unassembled WGS sequence"/>
</dbReference>
<name>S0NNC7_9ENTE</name>
<protein>
    <submittedName>
        <fullName evidence="4">Accessory Sec system glycosylation protein GtfA</fullName>
    </submittedName>
</protein>
<reference evidence="4 5" key="1">
    <citation type="submission" date="2013-03" db="EMBL/GenBank/DDBJ databases">
        <title>The Genome Sequence of Enterococcus sulfureus ATCC_49903 (PacBio/Illumina hybrid assembly).</title>
        <authorList>
            <consortium name="The Broad Institute Genomics Platform"/>
            <consortium name="The Broad Institute Genome Sequencing Center for Infectious Disease"/>
            <person name="Earl A."/>
            <person name="Russ C."/>
            <person name="Gilmore M."/>
            <person name="Surin D."/>
            <person name="Walker B."/>
            <person name="Young S."/>
            <person name="Zeng Q."/>
            <person name="Gargeya S."/>
            <person name="Fitzgerald M."/>
            <person name="Haas B."/>
            <person name="Abouelleil A."/>
            <person name="Allen A.W."/>
            <person name="Alvarado L."/>
            <person name="Arachchi H.M."/>
            <person name="Berlin A.M."/>
            <person name="Chapman S.B."/>
            <person name="Gainer-Dewar J."/>
            <person name="Goldberg J."/>
            <person name="Griggs A."/>
            <person name="Gujja S."/>
            <person name="Hansen M."/>
            <person name="Howarth C."/>
            <person name="Imamovic A."/>
            <person name="Ireland A."/>
            <person name="Larimer J."/>
            <person name="McCowan C."/>
            <person name="Murphy C."/>
            <person name="Pearson M."/>
            <person name="Poon T.W."/>
            <person name="Priest M."/>
            <person name="Roberts A."/>
            <person name="Saif S."/>
            <person name="Shea T."/>
            <person name="Sisk P."/>
            <person name="Sykes S."/>
            <person name="Wortman J."/>
            <person name="Nusbaum C."/>
            <person name="Birren B."/>
        </authorList>
    </citation>
    <scope>NUCLEOTIDE SEQUENCE [LARGE SCALE GENOMIC DNA]</scope>
    <source>
        <strain evidence="4 5">ATCC 49903</strain>
    </source>
</reference>
<dbReference type="InterPro" id="IPR001296">
    <property type="entry name" value="Glyco_trans_1"/>
</dbReference>
<keyword evidence="2" id="KW-0808">Transferase</keyword>
<keyword evidence="1" id="KW-0328">Glycosyltransferase</keyword>
<keyword evidence="5" id="KW-1185">Reference proteome</keyword>
<sequence length="483" mass="56147">MHFFVNKAMGIGNSGVEHAQFYRANRFDEVGLPYKFIFVELIKNLHEAMDSWELKEDQVINMWEFFVLGDTYLERTDLDRVPFKEDITIDHTKTHRIKTIQTSSGVTIVEHMEKSPSKKQKDMLLVSTYRVELFETKTKKRKVMLTYLDDPDRGRVMTNIHLFDVNGEHYYFPNEVLVQRFFFMYLISYFKNVKSFFVDRGEETLTALLGQLPDTIKLIQIVHADHLSDRDVPEHPLWNNYYEYALTHLDGLDRVVVATKLQRQDLLIDFPYADKKIQTIPVGGIRDIQMDTLKDTTKDLQQLPKKFITVSRLASEKHIDIVVRAIVQAREQYPELTLDIYGQGSEDKVIKEVIEELNASEYIKLKGHSNELEKIYPQYDAFISGSYSEGFGLTYIEALNAGLPIVTFKARFGALELVQDGINGYLCDFSRTDPKFSVFCLADGIQKLCQFPLEFYQEKTRLSVADFQDSVIAKKWRVLIDEL</sequence>
<evidence type="ECO:0000256" key="2">
    <source>
        <dbReference type="ARBA" id="ARBA00022679"/>
    </source>
</evidence>
<evidence type="ECO:0000259" key="3">
    <source>
        <dbReference type="Pfam" id="PF00534"/>
    </source>
</evidence>
<comment type="caution">
    <text evidence="4">The sequence shown here is derived from an EMBL/GenBank/DDBJ whole genome shotgun (WGS) entry which is preliminary data.</text>
</comment>
<dbReference type="SUPFAM" id="SSF53756">
    <property type="entry name" value="UDP-Glycosyltransferase/glycogen phosphorylase"/>
    <property type="match status" value="1"/>
</dbReference>
<proteinExistence type="predicted"/>
<dbReference type="PANTHER" id="PTHR12526:SF629">
    <property type="entry name" value="TEICHURONIC ACID BIOSYNTHESIS GLYCOSYLTRANSFERASE TUAH-RELATED"/>
    <property type="match status" value="1"/>
</dbReference>
<feature type="domain" description="Glycosyl transferase family 1" evidence="3">
    <location>
        <begin position="304"/>
        <end position="430"/>
    </location>
</feature>
<dbReference type="PATRIC" id="fig|1140003.3.peg.1917"/>
<dbReference type="RefSeq" id="WP_016186420.1">
    <property type="nucleotide sequence ID" value="NZ_ASWO01000007.1"/>
</dbReference>
<dbReference type="Pfam" id="PF00534">
    <property type="entry name" value="Glycos_transf_1"/>
    <property type="match status" value="1"/>
</dbReference>